<accession>A0A2M8WNP0</accession>
<keyword evidence="7" id="KW-1185">Reference proteome</keyword>
<proteinExistence type="inferred from homology"/>
<dbReference type="InterPro" id="IPR050807">
    <property type="entry name" value="TransReg_Diox_bact_type"/>
</dbReference>
<evidence type="ECO:0000313" key="6">
    <source>
        <dbReference type="EMBL" id="PJI92547.1"/>
    </source>
</evidence>
<evidence type="ECO:0000256" key="2">
    <source>
        <dbReference type="ARBA" id="ARBA00023015"/>
    </source>
</evidence>
<dbReference type="SUPFAM" id="SSF47413">
    <property type="entry name" value="lambda repressor-like DNA-binding domains"/>
    <property type="match status" value="1"/>
</dbReference>
<dbReference type="CDD" id="cd00093">
    <property type="entry name" value="HTH_XRE"/>
    <property type="match status" value="1"/>
</dbReference>
<dbReference type="AlphaFoldDB" id="A0A2M8WNP0"/>
<dbReference type="Pfam" id="PF01381">
    <property type="entry name" value="HTH_3"/>
    <property type="match status" value="1"/>
</dbReference>
<keyword evidence="4" id="KW-0804">Transcription</keyword>
<evidence type="ECO:0000256" key="3">
    <source>
        <dbReference type="ARBA" id="ARBA00023125"/>
    </source>
</evidence>
<dbReference type="Gene3D" id="1.10.260.40">
    <property type="entry name" value="lambda repressor-like DNA-binding domains"/>
    <property type="match status" value="1"/>
</dbReference>
<dbReference type="InterPro" id="IPR018653">
    <property type="entry name" value="ScfR_C"/>
</dbReference>
<dbReference type="InterPro" id="IPR010982">
    <property type="entry name" value="Lambda_DNA-bd_dom_sf"/>
</dbReference>
<dbReference type="GO" id="GO:0003700">
    <property type="term" value="F:DNA-binding transcription factor activity"/>
    <property type="evidence" value="ECO:0007669"/>
    <property type="project" value="TreeGrafter"/>
</dbReference>
<dbReference type="PROSITE" id="PS50943">
    <property type="entry name" value="HTH_CROC1"/>
    <property type="match status" value="1"/>
</dbReference>
<dbReference type="OrthoDB" id="1123084at2"/>
<dbReference type="InterPro" id="IPR010359">
    <property type="entry name" value="IrrE_HExxH"/>
</dbReference>
<dbReference type="Proteomes" id="UP000228531">
    <property type="component" value="Unassembled WGS sequence"/>
</dbReference>
<dbReference type="SMART" id="SM00530">
    <property type="entry name" value="HTH_XRE"/>
    <property type="match status" value="1"/>
</dbReference>
<reference evidence="6 7" key="1">
    <citation type="submission" date="2017-11" db="EMBL/GenBank/DDBJ databases">
        <title>Genomic Encyclopedia of Archaeal and Bacterial Type Strains, Phase II (KMG-II): From Individual Species to Whole Genera.</title>
        <authorList>
            <person name="Goeker M."/>
        </authorList>
    </citation>
    <scope>NUCLEOTIDE SEQUENCE [LARGE SCALE GENOMIC DNA]</scope>
    <source>
        <strain evidence="6 7">DSM 29128</strain>
    </source>
</reference>
<evidence type="ECO:0000256" key="4">
    <source>
        <dbReference type="ARBA" id="ARBA00023163"/>
    </source>
</evidence>
<comment type="caution">
    <text evidence="6">The sequence shown here is derived from an EMBL/GenBank/DDBJ whole genome shotgun (WGS) entry which is preliminary data.</text>
</comment>
<protein>
    <recommendedName>
        <fullName evidence="5">HTH cro/C1-type domain-containing protein</fullName>
    </recommendedName>
</protein>
<dbReference type="Pfam" id="PF06114">
    <property type="entry name" value="Peptidase_M78"/>
    <property type="match status" value="1"/>
</dbReference>
<dbReference type="InterPro" id="IPR026281">
    <property type="entry name" value="HTH_RamB"/>
</dbReference>
<keyword evidence="2" id="KW-0805">Transcription regulation</keyword>
<evidence type="ECO:0000259" key="5">
    <source>
        <dbReference type="PROSITE" id="PS50943"/>
    </source>
</evidence>
<dbReference type="GO" id="GO:0005829">
    <property type="term" value="C:cytosol"/>
    <property type="evidence" value="ECO:0007669"/>
    <property type="project" value="TreeGrafter"/>
</dbReference>
<evidence type="ECO:0000256" key="1">
    <source>
        <dbReference type="ARBA" id="ARBA00007227"/>
    </source>
</evidence>
<dbReference type="PANTHER" id="PTHR46797">
    <property type="entry name" value="HTH-TYPE TRANSCRIPTIONAL REGULATOR"/>
    <property type="match status" value="1"/>
</dbReference>
<name>A0A2M8WNP0_9RHOB</name>
<keyword evidence="3" id="KW-0238">DNA-binding</keyword>
<evidence type="ECO:0000313" key="7">
    <source>
        <dbReference type="Proteomes" id="UP000228531"/>
    </source>
</evidence>
<dbReference type="InterPro" id="IPR001387">
    <property type="entry name" value="Cro/C1-type_HTH"/>
</dbReference>
<dbReference type="GO" id="GO:0003677">
    <property type="term" value="F:DNA binding"/>
    <property type="evidence" value="ECO:0007669"/>
    <property type="project" value="UniProtKB-KW"/>
</dbReference>
<gene>
    <name evidence="6" type="ORF">BC777_1400</name>
</gene>
<dbReference type="PANTHER" id="PTHR46797:SF23">
    <property type="entry name" value="HTH-TYPE TRANSCRIPTIONAL REGULATOR SUTR"/>
    <property type="match status" value="1"/>
</dbReference>
<feature type="domain" description="HTH cro/C1-type" evidence="5">
    <location>
        <begin position="12"/>
        <end position="66"/>
    </location>
</feature>
<dbReference type="EMBL" id="PGTY01000001">
    <property type="protein sequence ID" value="PJI92547.1"/>
    <property type="molecule type" value="Genomic_DNA"/>
</dbReference>
<dbReference type="RefSeq" id="WP_100367356.1">
    <property type="nucleotide sequence ID" value="NZ_PGTY01000001.1"/>
</dbReference>
<dbReference type="Pfam" id="PF09856">
    <property type="entry name" value="ScfRs"/>
    <property type="match status" value="1"/>
</dbReference>
<sequence length="466" mass="51283">MAVQKLYAGAKLRELRGRLELTQKAFAEKLGVSLPYLNQMENNNRPVSTAVVLGLAQEFGFDVTELQSGDEARLVGDMREALADPVFTGPAPALADMRLAAANAPALARAFLDLHAAYRQTHERLASLDEALGREDARLQPSPWEEVRDFFHYCDNYIDAVDRSAERFASRTNPGEAMADAAVRMLDSHGIKVVFKDAADVRRYDADSKTLVISQFASSATQTFQLLLQLALIGQEPLLEATLDLARFQSDEARSIAEVGLANYFAGAALMPYAAFLSAAQATRHDLEVLSARFGASLEQVAHRLSTLQRPGAKGIPFFFVRVDQAGTITKRHSATTLQFARYGGACPLWNVHQAFELPGQFLRQLAETPDGARYFCLARDVSKSGGAYNVPTRRYAIGLGCEVKHAPALVYADHMDLGAADAYAPIGISCRICERRNCHQRSVPPLERQLRVDPDRRGILPYQLD</sequence>
<organism evidence="6 7">
    <name type="scientific">Yoonia maricola</name>
    <dbReference type="NCBI Taxonomy" id="420999"/>
    <lineage>
        <taxon>Bacteria</taxon>
        <taxon>Pseudomonadati</taxon>
        <taxon>Pseudomonadota</taxon>
        <taxon>Alphaproteobacteria</taxon>
        <taxon>Rhodobacterales</taxon>
        <taxon>Paracoccaceae</taxon>
        <taxon>Yoonia</taxon>
    </lineage>
</organism>
<comment type="similarity">
    <text evidence="1">Belongs to the short-chain fatty acyl-CoA assimilation regulator (ScfR) family.</text>
</comment>
<dbReference type="PIRSF" id="PIRSF019251">
    <property type="entry name" value="Rv0465c"/>
    <property type="match status" value="1"/>
</dbReference>